<protein>
    <recommendedName>
        <fullName evidence="3">N-acetylglucosaminyltransferase</fullName>
    </recommendedName>
</protein>
<dbReference type="Proteomes" id="UP000049855">
    <property type="component" value="Unassembled WGS sequence"/>
</dbReference>
<dbReference type="Pfam" id="PF04724">
    <property type="entry name" value="Glyco_transf_17"/>
    <property type="match status" value="1"/>
</dbReference>
<name>A0A0U1L571_9FIRM</name>
<evidence type="ECO:0000313" key="2">
    <source>
        <dbReference type="Proteomes" id="UP000049855"/>
    </source>
</evidence>
<organism evidence="1 2">
    <name type="scientific">Sporomusa ovata</name>
    <dbReference type="NCBI Taxonomy" id="2378"/>
    <lineage>
        <taxon>Bacteria</taxon>
        <taxon>Bacillati</taxon>
        <taxon>Bacillota</taxon>
        <taxon>Negativicutes</taxon>
        <taxon>Selenomonadales</taxon>
        <taxon>Sporomusaceae</taxon>
        <taxon>Sporomusa</taxon>
    </lineage>
</organism>
<evidence type="ECO:0000313" key="1">
    <source>
        <dbReference type="EMBL" id="CQR74800.1"/>
    </source>
</evidence>
<keyword evidence="2" id="KW-1185">Reference proteome</keyword>
<evidence type="ECO:0008006" key="3">
    <source>
        <dbReference type="Google" id="ProtNLM"/>
    </source>
</evidence>
<dbReference type="InterPro" id="IPR006813">
    <property type="entry name" value="Glyco_trans_17"/>
</dbReference>
<reference evidence="2" key="1">
    <citation type="submission" date="2015-03" db="EMBL/GenBank/DDBJ databases">
        <authorList>
            <person name="Nijsse Bart"/>
        </authorList>
    </citation>
    <scope>NUCLEOTIDE SEQUENCE [LARGE SCALE GENOMIC DNA]</scope>
</reference>
<dbReference type="PANTHER" id="PTHR12224:SF0">
    <property type="entry name" value="BETA-1,4-MANNOSYL-GLYCOPROTEIN 4-BETA-N-ACETYLGLUCOSAMINYLTRANSFERASE"/>
    <property type="match status" value="1"/>
</dbReference>
<dbReference type="GO" id="GO:0016020">
    <property type="term" value="C:membrane"/>
    <property type="evidence" value="ECO:0007669"/>
    <property type="project" value="InterPro"/>
</dbReference>
<gene>
    <name evidence="1" type="ORF">SpAn4DRAFT_4157</name>
</gene>
<dbReference type="EMBL" id="CTRP01000015">
    <property type="protein sequence ID" value="CQR74800.1"/>
    <property type="molecule type" value="Genomic_DNA"/>
</dbReference>
<dbReference type="AlphaFoldDB" id="A0A0U1L571"/>
<sequence length="290" mass="33527">MKIYDCFTYFNEIELLELRLNLLHDVVDYFVVVEANKTHKNNNKDFNFEKSTGLLQDYLAKIIYIKVEDMPACPGNEWELENYQRNCITRGLTSSSPEDLILISDIDEIPAPAAIQLLTANNRSVELCTDDYRQNIEQLITVPESLLTQYGTGLLDITPLALEQTLYYYFVNCQCKEKWHGTTITKAKYLALPQLFRNYRNVFPRISNGGWHFSYLGGIERILEKLNSIVESTANAYSADHIKHCISNGLDLYGRTGRAFEFDFITIDQTLPHNIQAIIEKYPYLCFRES</sequence>
<dbReference type="RefSeq" id="WP_021166627.1">
    <property type="nucleotide sequence ID" value="NZ_CTRP01000015.1"/>
</dbReference>
<dbReference type="GO" id="GO:0003830">
    <property type="term" value="F:beta-1,4-mannosylglycoprotein 4-beta-N-acetylglucosaminyltransferase activity"/>
    <property type="evidence" value="ECO:0007669"/>
    <property type="project" value="InterPro"/>
</dbReference>
<dbReference type="PANTHER" id="PTHR12224">
    <property type="entry name" value="BETA-1,4-MANNOSYL-GLYCOPROTEIN BETA-1,4-N-ACETYLGLUCOSAMINYL-TRANSFERASE"/>
    <property type="match status" value="1"/>
</dbReference>
<accession>A0A0U1L571</accession>
<proteinExistence type="predicted"/>
<dbReference type="GO" id="GO:0006044">
    <property type="term" value="P:N-acetylglucosamine metabolic process"/>
    <property type="evidence" value="ECO:0007669"/>
    <property type="project" value="TreeGrafter"/>
</dbReference>